<dbReference type="InParanoid" id="A0A7E6CPZ5"/>
<evidence type="ECO:0000256" key="9">
    <source>
        <dbReference type="ARBA" id="ARBA00031172"/>
    </source>
</evidence>
<feature type="signal peptide" evidence="10">
    <location>
        <begin position="1"/>
        <end position="26"/>
    </location>
</feature>
<accession>A0A7E6CPZ5</accession>
<dbReference type="GO" id="GO:0034364">
    <property type="term" value="C:high-density lipoprotein particle"/>
    <property type="evidence" value="ECO:0007669"/>
    <property type="project" value="TreeGrafter"/>
</dbReference>
<evidence type="ECO:0000256" key="10">
    <source>
        <dbReference type="SAM" id="SignalP"/>
    </source>
</evidence>
<evidence type="ECO:0000313" key="12">
    <source>
        <dbReference type="RefSeq" id="XP_035868982.1"/>
    </source>
</evidence>
<dbReference type="InterPro" id="IPR043081">
    <property type="entry name" value="ApoC-1_sf"/>
</dbReference>
<evidence type="ECO:0000256" key="8">
    <source>
        <dbReference type="ARBA" id="ARBA00023055"/>
    </source>
</evidence>
<dbReference type="InterPro" id="IPR028120">
    <property type="entry name" value="APOC4"/>
</dbReference>
<evidence type="ECO:0000256" key="6">
    <source>
        <dbReference type="ARBA" id="ARBA00022525"/>
    </source>
</evidence>
<keyword evidence="5" id="KW-0813">Transport</keyword>
<evidence type="ECO:0000256" key="2">
    <source>
        <dbReference type="ARBA" id="ARBA00004613"/>
    </source>
</evidence>
<reference evidence="12" key="1">
    <citation type="submission" date="2025-08" db="UniProtKB">
        <authorList>
            <consortium name="RefSeq"/>
        </authorList>
    </citation>
    <scope>IDENTIFICATION</scope>
    <source>
        <tissue evidence="12">Muscle</tissue>
    </source>
</reference>
<dbReference type="Proteomes" id="UP000504628">
    <property type="component" value="Chromosome 12"/>
</dbReference>
<proteinExistence type="inferred from homology"/>
<name>A0A7E6CPZ5_9CHIR</name>
<comment type="subcellular location">
    <subcellularLocation>
        <location evidence="2">Secreted</location>
    </subcellularLocation>
</comment>
<dbReference type="GeneID" id="114511350"/>
<dbReference type="GO" id="GO:0042157">
    <property type="term" value="P:lipoprotein metabolic process"/>
    <property type="evidence" value="ECO:0007669"/>
    <property type="project" value="InterPro"/>
</dbReference>
<evidence type="ECO:0000256" key="7">
    <source>
        <dbReference type="ARBA" id="ARBA00022729"/>
    </source>
</evidence>
<comment type="similarity">
    <text evidence="3">Belongs to the apolipoprotein C4 family.</text>
</comment>
<keyword evidence="7 10" id="KW-0732">Signal</keyword>
<evidence type="ECO:0000313" key="11">
    <source>
        <dbReference type="Proteomes" id="UP000504628"/>
    </source>
</evidence>
<dbReference type="GO" id="GO:0070328">
    <property type="term" value="P:triglyceride homeostasis"/>
    <property type="evidence" value="ECO:0007669"/>
    <property type="project" value="TreeGrafter"/>
</dbReference>
<dbReference type="AlphaFoldDB" id="A0A7E6CPZ5"/>
<dbReference type="KEGG" id="pdic:114511350"/>
<evidence type="ECO:0000256" key="3">
    <source>
        <dbReference type="ARBA" id="ARBA00007402"/>
    </source>
</evidence>
<dbReference type="PANTHER" id="PTHR32288:SF0">
    <property type="entry name" value="APOLIPOPROTEIN C-IV"/>
    <property type="match status" value="1"/>
</dbReference>
<evidence type="ECO:0000256" key="5">
    <source>
        <dbReference type="ARBA" id="ARBA00022448"/>
    </source>
</evidence>
<comment type="function">
    <text evidence="1">May participate in lipoprotein metabolism.</text>
</comment>
<protein>
    <recommendedName>
        <fullName evidence="4">Apolipoprotein C-IV</fullName>
    </recommendedName>
    <alternativeName>
        <fullName evidence="9">Apolipoprotein C4</fullName>
    </alternativeName>
</protein>
<keyword evidence="8" id="KW-0445">Lipid transport</keyword>
<evidence type="ECO:0000256" key="4">
    <source>
        <dbReference type="ARBA" id="ARBA00013939"/>
    </source>
</evidence>
<dbReference type="FunCoup" id="A0A7E6CPZ5">
    <property type="interactions" value="32"/>
</dbReference>
<dbReference type="GO" id="GO:0010890">
    <property type="term" value="P:positive regulation of triglyceride storage"/>
    <property type="evidence" value="ECO:0007669"/>
    <property type="project" value="TreeGrafter"/>
</dbReference>
<keyword evidence="11" id="KW-1185">Reference proteome</keyword>
<sequence length="151" mass="16782">MRLLLSLPVLVVALSMVLEGPAPAQAAPDLSSTLESIPGKLKDFGSTVEEKFRAAIDQVKKSEIPKKTWSWNSVLGKVKGLMEPLVTKTRETWQWFRVPTAVQGFAQTYYEDHLQDLGPRTQAWLLSSKDSLLNKAHSLCPQFLCGKGDQD</sequence>
<organism evidence="11 12">
    <name type="scientific">Phyllostomus discolor</name>
    <name type="common">pale spear-nosed bat</name>
    <dbReference type="NCBI Taxonomy" id="89673"/>
    <lineage>
        <taxon>Eukaryota</taxon>
        <taxon>Metazoa</taxon>
        <taxon>Chordata</taxon>
        <taxon>Craniata</taxon>
        <taxon>Vertebrata</taxon>
        <taxon>Euteleostomi</taxon>
        <taxon>Mammalia</taxon>
        <taxon>Eutheria</taxon>
        <taxon>Laurasiatheria</taxon>
        <taxon>Chiroptera</taxon>
        <taxon>Yangochiroptera</taxon>
        <taxon>Phyllostomidae</taxon>
        <taxon>Phyllostominae</taxon>
        <taxon>Phyllostomus</taxon>
    </lineage>
</organism>
<evidence type="ECO:0000256" key="1">
    <source>
        <dbReference type="ARBA" id="ARBA00003688"/>
    </source>
</evidence>
<keyword evidence="6" id="KW-0964">Secreted</keyword>
<dbReference type="Gene3D" id="4.10.260.30">
    <property type="entry name" value="Apolipoprotein C-I"/>
    <property type="match status" value="1"/>
</dbReference>
<gene>
    <name evidence="12" type="primary">LOC114511350</name>
</gene>
<dbReference type="OrthoDB" id="9449255at2759"/>
<dbReference type="PANTHER" id="PTHR32288">
    <property type="entry name" value="APOLIPOPROTEIN C-IV"/>
    <property type="match status" value="1"/>
</dbReference>
<dbReference type="GO" id="GO:0034361">
    <property type="term" value="C:very-low-density lipoprotein particle"/>
    <property type="evidence" value="ECO:0007669"/>
    <property type="project" value="TreeGrafter"/>
</dbReference>
<dbReference type="GO" id="GO:0006869">
    <property type="term" value="P:lipid transport"/>
    <property type="evidence" value="ECO:0007669"/>
    <property type="project" value="UniProtKB-KW"/>
</dbReference>
<dbReference type="RefSeq" id="XP_035868982.1">
    <property type="nucleotide sequence ID" value="XM_036013089.1"/>
</dbReference>
<feature type="chain" id="PRO_5028988411" description="Apolipoprotein C-IV" evidence="10">
    <location>
        <begin position="27"/>
        <end position="151"/>
    </location>
</feature>
<dbReference type="Pfam" id="PF15119">
    <property type="entry name" value="APOC4"/>
    <property type="match status" value="1"/>
</dbReference>